<reference evidence="1 2" key="1">
    <citation type="journal article" date="2021" name="BMC Biol.">
        <title>Horizontally acquired antibacterial genes associated with adaptive radiation of ladybird beetles.</title>
        <authorList>
            <person name="Li H.S."/>
            <person name="Tang X.F."/>
            <person name="Huang Y.H."/>
            <person name="Xu Z.Y."/>
            <person name="Chen M.L."/>
            <person name="Du X.Y."/>
            <person name="Qiu B.Y."/>
            <person name="Chen P.T."/>
            <person name="Zhang W."/>
            <person name="Slipinski A."/>
            <person name="Escalona H.E."/>
            <person name="Waterhouse R.M."/>
            <person name="Zwick A."/>
            <person name="Pang H."/>
        </authorList>
    </citation>
    <scope>NUCLEOTIDE SEQUENCE [LARGE SCALE GENOMIC DNA]</scope>
    <source>
        <strain evidence="1">SYSU2018</strain>
    </source>
</reference>
<comment type="caution">
    <text evidence="1">The sequence shown here is derived from an EMBL/GenBank/DDBJ whole genome shotgun (WGS) entry which is preliminary data.</text>
</comment>
<name>A0ABD2NA35_9CUCU</name>
<protein>
    <submittedName>
        <fullName evidence="1">Uncharacterized protein</fullName>
    </submittedName>
</protein>
<evidence type="ECO:0000313" key="1">
    <source>
        <dbReference type="EMBL" id="KAL3275209.1"/>
    </source>
</evidence>
<evidence type="ECO:0000313" key="2">
    <source>
        <dbReference type="Proteomes" id="UP001516400"/>
    </source>
</evidence>
<keyword evidence="2" id="KW-1185">Reference proteome</keyword>
<dbReference type="EMBL" id="JABFTP020000083">
    <property type="protein sequence ID" value="KAL3275209.1"/>
    <property type="molecule type" value="Genomic_DNA"/>
</dbReference>
<accession>A0ABD2NA35</accession>
<proteinExistence type="predicted"/>
<dbReference type="AlphaFoldDB" id="A0ABD2NA35"/>
<organism evidence="1 2">
    <name type="scientific">Cryptolaemus montrouzieri</name>
    <dbReference type="NCBI Taxonomy" id="559131"/>
    <lineage>
        <taxon>Eukaryota</taxon>
        <taxon>Metazoa</taxon>
        <taxon>Ecdysozoa</taxon>
        <taxon>Arthropoda</taxon>
        <taxon>Hexapoda</taxon>
        <taxon>Insecta</taxon>
        <taxon>Pterygota</taxon>
        <taxon>Neoptera</taxon>
        <taxon>Endopterygota</taxon>
        <taxon>Coleoptera</taxon>
        <taxon>Polyphaga</taxon>
        <taxon>Cucujiformia</taxon>
        <taxon>Coccinelloidea</taxon>
        <taxon>Coccinellidae</taxon>
        <taxon>Scymninae</taxon>
        <taxon>Scymnini</taxon>
        <taxon>Cryptolaemus</taxon>
    </lineage>
</organism>
<feature type="non-terminal residue" evidence="1">
    <location>
        <position position="1"/>
    </location>
</feature>
<dbReference type="Proteomes" id="UP001516400">
    <property type="component" value="Unassembled WGS sequence"/>
</dbReference>
<gene>
    <name evidence="1" type="ORF">HHI36_019978</name>
</gene>
<sequence length="70" mass="8310">TFEEEQEYLQYLVDENSDIEEVTNKSDSEDDYVPHSVEENEYSDIEDIEKRKLTLHCISYLTKTCKCIIV</sequence>